<evidence type="ECO:0000313" key="4">
    <source>
        <dbReference type="Proteomes" id="UP000675163"/>
    </source>
</evidence>
<proteinExistence type="inferred from homology"/>
<evidence type="ECO:0000259" key="2">
    <source>
        <dbReference type="Pfam" id="PF01425"/>
    </source>
</evidence>
<dbReference type="Pfam" id="PF01425">
    <property type="entry name" value="Amidase"/>
    <property type="match status" value="1"/>
</dbReference>
<dbReference type="AlphaFoldDB" id="A0A940T130"/>
<dbReference type="SUPFAM" id="SSF75304">
    <property type="entry name" value="Amidase signature (AS) enzymes"/>
    <property type="match status" value="1"/>
</dbReference>
<dbReference type="InterPro" id="IPR000120">
    <property type="entry name" value="Amidase"/>
</dbReference>
<sequence length="479" mass="49602">MSETLSPRTAKQLPESAYVLREALRHGEVTSREIVERSLARIEAWPALGAFTTVTAESALAEADAADRILAADRIVADPSNPNPATGTLEFAPLRGLPLAYKDLLDVAGTPTTRGSAALPHPIAKRDDAGVAVLRTAGAISLGKTQVPEFGLNSYSENLIAPPARNPLDPSRTPGGSSGGIAAAVAAGLVPMAPGTDGGGSIRIPALACGLVGLKPGLGSIPSDVIDGVTDEFGAPKLTVSGPIARDALDAAMLYDAMRVKRAEPSVAAVRGADGLLGLRVGVSFASPFAAAHPTPISPEERAAVETAAAILEARGHTVEDADLAYDPRYPEVFGRAWTAGLSLLKLNAEAESRLTTLTRTFRDRALARTTAEHEAAGAELSKIGRGMREAWGAYDVILTPGLAFAPPRIGDFMALDADGDYQMQCEWTPFTSMVNVAGLPAIAVPVQTLPSGLSVGVQLIGGPGREPRLLQLAAQLMG</sequence>
<dbReference type="InterPro" id="IPR036928">
    <property type="entry name" value="AS_sf"/>
</dbReference>
<dbReference type="GO" id="GO:0004040">
    <property type="term" value="F:amidase activity"/>
    <property type="evidence" value="ECO:0007669"/>
    <property type="project" value="UniProtKB-EC"/>
</dbReference>
<dbReference type="PANTHER" id="PTHR11895">
    <property type="entry name" value="TRANSAMIDASE"/>
    <property type="match status" value="1"/>
</dbReference>
<accession>A0A940T130</accession>
<organism evidence="3 4">
    <name type="scientific">Leucobacter exalbidus</name>
    <dbReference type="NCBI Taxonomy" id="662960"/>
    <lineage>
        <taxon>Bacteria</taxon>
        <taxon>Bacillati</taxon>
        <taxon>Actinomycetota</taxon>
        <taxon>Actinomycetes</taxon>
        <taxon>Micrococcales</taxon>
        <taxon>Microbacteriaceae</taxon>
        <taxon>Leucobacter</taxon>
    </lineage>
</organism>
<keyword evidence="3" id="KW-0378">Hydrolase</keyword>
<dbReference type="Proteomes" id="UP000675163">
    <property type="component" value="Unassembled WGS sequence"/>
</dbReference>
<dbReference type="Gene3D" id="3.90.1300.10">
    <property type="entry name" value="Amidase signature (AS) domain"/>
    <property type="match status" value="1"/>
</dbReference>
<dbReference type="PROSITE" id="PS00571">
    <property type="entry name" value="AMIDASES"/>
    <property type="match status" value="1"/>
</dbReference>
<dbReference type="PANTHER" id="PTHR11895:SF7">
    <property type="entry name" value="GLUTAMYL-TRNA(GLN) AMIDOTRANSFERASE SUBUNIT A, MITOCHONDRIAL"/>
    <property type="match status" value="1"/>
</dbReference>
<reference evidence="3" key="1">
    <citation type="submission" date="2021-02" db="EMBL/GenBank/DDBJ databases">
        <title>Sequencing the genomes of 1000 actinobacteria strains.</title>
        <authorList>
            <person name="Klenk H.-P."/>
        </authorList>
    </citation>
    <scope>NUCLEOTIDE SEQUENCE</scope>
    <source>
        <strain evidence="3">DSM 22850</strain>
    </source>
</reference>
<name>A0A940T130_9MICO</name>
<gene>
    <name evidence="3" type="ORF">JOF28_001692</name>
</gene>
<dbReference type="EMBL" id="JAFIDA010000001">
    <property type="protein sequence ID" value="MBP1326460.1"/>
    <property type="molecule type" value="Genomic_DNA"/>
</dbReference>
<feature type="domain" description="Amidase" evidence="2">
    <location>
        <begin position="33"/>
        <end position="471"/>
    </location>
</feature>
<comment type="similarity">
    <text evidence="1">Belongs to the amidase family.</text>
</comment>
<dbReference type="EC" id="3.5.1.4" evidence="3"/>
<comment type="caution">
    <text evidence="3">The sequence shown here is derived from an EMBL/GenBank/DDBJ whole genome shotgun (WGS) entry which is preliminary data.</text>
</comment>
<evidence type="ECO:0000256" key="1">
    <source>
        <dbReference type="ARBA" id="ARBA00009199"/>
    </source>
</evidence>
<protein>
    <submittedName>
        <fullName evidence="3">Amidase</fullName>
        <ecNumber evidence="3">3.5.1.4</ecNumber>
    </submittedName>
</protein>
<keyword evidence="4" id="KW-1185">Reference proteome</keyword>
<dbReference type="InterPro" id="IPR020556">
    <property type="entry name" value="Amidase_CS"/>
</dbReference>
<evidence type="ECO:0000313" key="3">
    <source>
        <dbReference type="EMBL" id="MBP1326460.1"/>
    </source>
</evidence>
<dbReference type="InterPro" id="IPR023631">
    <property type="entry name" value="Amidase_dom"/>
</dbReference>
<dbReference type="RefSeq" id="WP_209705354.1">
    <property type="nucleotide sequence ID" value="NZ_JAFIDA010000001.1"/>
</dbReference>